<gene>
    <name evidence="1" type="ORF">PHISCL_07203</name>
</gene>
<evidence type="ECO:0000313" key="1">
    <source>
        <dbReference type="EMBL" id="RJE20467.1"/>
    </source>
</evidence>
<organism evidence="1 2">
    <name type="scientific">Aspergillus sclerotialis</name>
    <dbReference type="NCBI Taxonomy" id="2070753"/>
    <lineage>
        <taxon>Eukaryota</taxon>
        <taxon>Fungi</taxon>
        <taxon>Dikarya</taxon>
        <taxon>Ascomycota</taxon>
        <taxon>Pezizomycotina</taxon>
        <taxon>Eurotiomycetes</taxon>
        <taxon>Eurotiomycetidae</taxon>
        <taxon>Eurotiales</taxon>
        <taxon>Aspergillaceae</taxon>
        <taxon>Aspergillus</taxon>
        <taxon>Aspergillus subgen. Polypaecilum</taxon>
    </lineage>
</organism>
<evidence type="ECO:0000313" key="2">
    <source>
        <dbReference type="Proteomes" id="UP000266188"/>
    </source>
</evidence>
<dbReference type="STRING" id="2070753.A0A3A2ZGG8"/>
<comment type="caution">
    <text evidence="1">The sequence shown here is derived from an EMBL/GenBank/DDBJ whole genome shotgun (WGS) entry which is preliminary data.</text>
</comment>
<reference evidence="2" key="1">
    <citation type="submission" date="2017-02" db="EMBL/GenBank/DDBJ databases">
        <authorList>
            <person name="Tafer H."/>
            <person name="Lopandic K."/>
        </authorList>
    </citation>
    <scope>NUCLEOTIDE SEQUENCE [LARGE SCALE GENOMIC DNA]</scope>
    <source>
        <strain evidence="2">CBS 366.77</strain>
    </source>
</reference>
<accession>A0A3A2ZGG8</accession>
<proteinExistence type="predicted"/>
<name>A0A3A2ZGG8_9EURO</name>
<dbReference type="EMBL" id="MVGC01000305">
    <property type="protein sequence ID" value="RJE20467.1"/>
    <property type="molecule type" value="Genomic_DNA"/>
</dbReference>
<sequence>MAYTKERLDWAMELFLEKSSQQKFDKFTGPKCYSLRKRDPTASKLSSTWIDQDDTSDYDPNEKRVIIKRKRRIIDVSGPSRPTKRVAKGPTRALLTLSLTSDAGRAFLETLPKGQQGTRYEIDEELEQWKTGVWEVPKILDGELGTKYALRKRERHSYDDSGPFAGISTARSILSLDLGDPAARGCRSCWKFNHDCSLLDRPLVYPCQVCKEDRVDCVLITPPLWKRPCENCKTRKKPCSYSYADTDHSLPCNRCQVLGICCLAGPAKYKPEAGKPDPATEVDDGIGPARLTSRDRPNSMKLFIRYQHQVRAAVNTSDLGLYARSRPHLHIL</sequence>
<keyword evidence="2" id="KW-1185">Reference proteome</keyword>
<protein>
    <submittedName>
        <fullName evidence="1">Finger domain protein</fullName>
    </submittedName>
</protein>
<dbReference type="AlphaFoldDB" id="A0A3A2ZGG8"/>
<dbReference type="OrthoDB" id="5303703at2759"/>
<dbReference type="Proteomes" id="UP000266188">
    <property type="component" value="Unassembled WGS sequence"/>
</dbReference>